<feature type="compositionally biased region" description="Polar residues" evidence="1">
    <location>
        <begin position="198"/>
        <end position="214"/>
    </location>
</feature>
<name>A0A976FE75_BRELC</name>
<dbReference type="KEGG" id="blac:94350887"/>
<protein>
    <submittedName>
        <fullName evidence="2">Uncharacterized protein</fullName>
    </submittedName>
</protein>
<feature type="region of interest" description="Disordered" evidence="1">
    <location>
        <begin position="65"/>
        <end position="103"/>
    </location>
</feature>
<dbReference type="GeneID" id="94350887"/>
<accession>A0A976FE75</accession>
<comment type="caution">
    <text evidence="2">The sequence shown here is derived from an EMBL/GenBank/DDBJ whole genome shotgun (WGS) entry which is preliminary data.</text>
</comment>
<gene>
    <name evidence="2" type="ORF">CCR75_007152</name>
</gene>
<feature type="compositionally biased region" description="Polar residues" evidence="1">
    <location>
        <begin position="118"/>
        <end position="149"/>
    </location>
</feature>
<evidence type="ECO:0000256" key="1">
    <source>
        <dbReference type="SAM" id="MobiDB-lite"/>
    </source>
</evidence>
<feature type="compositionally biased region" description="Basic and acidic residues" evidence="1">
    <location>
        <begin position="65"/>
        <end position="79"/>
    </location>
</feature>
<proteinExistence type="predicted"/>
<evidence type="ECO:0000313" key="3">
    <source>
        <dbReference type="Proteomes" id="UP000294530"/>
    </source>
</evidence>
<organism evidence="2 3">
    <name type="scientific">Bremia lactucae</name>
    <name type="common">Lettuce downy mildew</name>
    <dbReference type="NCBI Taxonomy" id="4779"/>
    <lineage>
        <taxon>Eukaryota</taxon>
        <taxon>Sar</taxon>
        <taxon>Stramenopiles</taxon>
        <taxon>Oomycota</taxon>
        <taxon>Peronosporomycetes</taxon>
        <taxon>Peronosporales</taxon>
        <taxon>Peronosporaceae</taxon>
        <taxon>Bremia</taxon>
    </lineage>
</organism>
<feature type="compositionally biased region" description="Basic and acidic residues" evidence="1">
    <location>
        <begin position="226"/>
        <end position="235"/>
    </location>
</feature>
<feature type="compositionally biased region" description="Polar residues" evidence="1">
    <location>
        <begin position="444"/>
        <end position="454"/>
    </location>
</feature>
<feature type="compositionally biased region" description="Low complexity" evidence="1">
    <location>
        <begin position="80"/>
        <end position="90"/>
    </location>
</feature>
<feature type="region of interest" description="Disordered" evidence="1">
    <location>
        <begin position="115"/>
        <end position="235"/>
    </location>
</feature>
<feature type="region of interest" description="Disordered" evidence="1">
    <location>
        <begin position="411"/>
        <end position="455"/>
    </location>
</feature>
<keyword evidence="3" id="KW-1185">Reference proteome</keyword>
<feature type="region of interest" description="Disordered" evidence="1">
    <location>
        <begin position="547"/>
        <end position="575"/>
    </location>
</feature>
<feature type="compositionally biased region" description="Basic and acidic residues" evidence="1">
    <location>
        <begin position="166"/>
        <end position="181"/>
    </location>
</feature>
<dbReference type="EMBL" id="SHOA02000002">
    <property type="protein sequence ID" value="TDH65133.1"/>
    <property type="molecule type" value="Genomic_DNA"/>
</dbReference>
<dbReference type="OrthoDB" id="59728at2759"/>
<reference evidence="2 3" key="1">
    <citation type="journal article" date="2021" name="Genome Biol.">
        <title>AFLAP: assembly-free linkage analysis pipeline using k-mers from genome sequencing data.</title>
        <authorList>
            <person name="Fletcher K."/>
            <person name="Zhang L."/>
            <person name="Gil J."/>
            <person name="Han R."/>
            <person name="Cavanaugh K."/>
            <person name="Michelmore R."/>
        </authorList>
    </citation>
    <scope>NUCLEOTIDE SEQUENCE [LARGE SCALE GENOMIC DNA]</scope>
    <source>
        <strain evidence="2 3">SF5</strain>
    </source>
</reference>
<evidence type="ECO:0000313" key="2">
    <source>
        <dbReference type="EMBL" id="TDH65133.1"/>
    </source>
</evidence>
<sequence>MPKRKANWWPPSILSDPDVLSVDDEGNFVLCKICHVHYAVHGGKKPKPVIMNSNFRTRAWDVHKERTNSHRLQKQKERVQQSNSIGQQQQRMDLPGQQQPQTEQIQLTQVQLDRIKQDQTQQHSHSIKSLATTTHNRMQTPHLQVQGQQDFDEETPPRAPQQPHGSTHDLLQRRQVQDHERHQKRQQQDAAEIKDAGSQAQTAIKRSASASSNLRMAATVSGAHRTVHEGRQSSEKRIACTTPIGSCLIPRRRVCRIGLSRQHLAESDAASGAQEKENHLHTAPGLEEAVPIEQAVAMERQADSSARWRHMHDDVSRALNAATRKQQMKPSSLTSRELRAASKLAQTETGDLGGNNSERVAKKLRSLNAEYHASNMRYADAYNMRHSNVFGRSSPGYKEYWGTLRDVYTTTGTTSGGSGLENATSFRKSRHPPTQVESKETEADSTTPCDSGSSEDAFKPAVAIHDALLASAIERLTDATSSHIATLHQKGVSDTTKTLVELTTVMTDLRVQHSSAFERIIQLQEKQLEVMEGLLKIKLRKEAVRNNSDSLNSSNSGGGSTSSLSETITVSAQTA</sequence>
<dbReference type="RefSeq" id="XP_067814632.1">
    <property type="nucleotide sequence ID" value="XM_067965216.1"/>
</dbReference>
<dbReference type="Proteomes" id="UP000294530">
    <property type="component" value="Unassembled WGS sequence"/>
</dbReference>
<dbReference type="AlphaFoldDB" id="A0A976FE75"/>
<feature type="compositionally biased region" description="Low complexity" evidence="1">
    <location>
        <begin position="547"/>
        <end position="565"/>
    </location>
</feature>
<feature type="compositionally biased region" description="Polar residues" evidence="1">
    <location>
        <begin position="566"/>
        <end position="575"/>
    </location>
</feature>